<dbReference type="InterPro" id="IPR007263">
    <property type="entry name" value="DCC1-like"/>
</dbReference>
<gene>
    <name evidence="1" type="ORF">QC818_07385</name>
</gene>
<accession>A0ABU1G0Z5</accession>
<keyword evidence="2" id="KW-1185">Reference proteome</keyword>
<proteinExistence type="predicted"/>
<dbReference type="InterPro" id="IPR036249">
    <property type="entry name" value="Thioredoxin-like_sf"/>
</dbReference>
<name>A0ABU1G0Z5_9GAMM</name>
<dbReference type="Proteomes" id="UP001264519">
    <property type="component" value="Unassembled WGS sequence"/>
</dbReference>
<dbReference type="PANTHER" id="PTHR34290:SF2">
    <property type="entry name" value="OS04G0668800 PROTEIN"/>
    <property type="match status" value="1"/>
</dbReference>
<dbReference type="SUPFAM" id="SSF52833">
    <property type="entry name" value="Thioredoxin-like"/>
    <property type="match status" value="1"/>
</dbReference>
<comment type="caution">
    <text evidence="1">The sequence shown here is derived from an EMBL/GenBank/DDBJ whole genome shotgun (WGS) entry which is preliminary data.</text>
</comment>
<dbReference type="InterPro" id="IPR044691">
    <property type="entry name" value="DCC1_Trx"/>
</dbReference>
<dbReference type="EMBL" id="JARWAK010000005">
    <property type="protein sequence ID" value="MDR5866609.1"/>
    <property type="molecule type" value="Genomic_DNA"/>
</dbReference>
<reference evidence="1 2" key="1">
    <citation type="submission" date="2023-04" db="EMBL/GenBank/DDBJ databases">
        <title>A long-awaited taxogenomic arrangement of the family Halomonadaceae.</title>
        <authorList>
            <person name="De La Haba R."/>
            <person name="Chuvochina M."/>
            <person name="Wittouck S."/>
            <person name="Arahal D.R."/>
            <person name="Sanchez-Porro C."/>
            <person name="Hugenholtz P."/>
            <person name="Ventosa A."/>
        </authorList>
    </citation>
    <scope>NUCLEOTIDE SEQUENCE [LARGE SCALE GENOMIC DNA]</scope>
    <source>
        <strain evidence="1 2">DSM 23530</strain>
    </source>
</reference>
<sequence length="131" mass="15551">MSRFSALRARPPVTLFHDGRCPFCRREVAWLARHPRRDRLQLVDIRAADFEAAAWGRRFEDMMGRLHLRDARGRWYLGMDASRALYAVLGHRRLVWWSCLPGVAGVLEAGYGRFARHRERLGRWVSRRRRH</sequence>
<evidence type="ECO:0000313" key="2">
    <source>
        <dbReference type="Proteomes" id="UP001264519"/>
    </source>
</evidence>
<evidence type="ECO:0000313" key="1">
    <source>
        <dbReference type="EMBL" id="MDR5866609.1"/>
    </source>
</evidence>
<dbReference type="RefSeq" id="WP_309652211.1">
    <property type="nucleotide sequence ID" value="NZ_JARWAK010000005.1"/>
</dbReference>
<protein>
    <submittedName>
        <fullName evidence="1">DUF393 domain-containing protein</fullName>
    </submittedName>
</protein>
<organism evidence="1 2">
    <name type="scientific">Halomonas koreensis</name>
    <dbReference type="NCBI Taxonomy" id="245385"/>
    <lineage>
        <taxon>Bacteria</taxon>
        <taxon>Pseudomonadati</taxon>
        <taxon>Pseudomonadota</taxon>
        <taxon>Gammaproteobacteria</taxon>
        <taxon>Oceanospirillales</taxon>
        <taxon>Halomonadaceae</taxon>
        <taxon>Halomonas</taxon>
    </lineage>
</organism>
<dbReference type="Pfam" id="PF04134">
    <property type="entry name" value="DCC1-like"/>
    <property type="match status" value="1"/>
</dbReference>
<dbReference type="PANTHER" id="PTHR34290">
    <property type="entry name" value="SI:CH73-390P7.2"/>
    <property type="match status" value="1"/>
</dbReference>